<feature type="transmembrane region" description="Helical" evidence="1">
    <location>
        <begin position="385"/>
        <end position="404"/>
    </location>
</feature>
<feature type="transmembrane region" description="Helical" evidence="1">
    <location>
        <begin position="325"/>
        <end position="344"/>
    </location>
</feature>
<comment type="caution">
    <text evidence="3">The sequence shown here is derived from an EMBL/GenBank/DDBJ whole genome shotgun (WGS) entry which is preliminary data.</text>
</comment>
<gene>
    <name evidence="3" type="ORF">JMJ56_13925</name>
</gene>
<keyword evidence="4" id="KW-1185">Reference proteome</keyword>
<feature type="transmembrane region" description="Helical" evidence="1">
    <location>
        <begin position="356"/>
        <end position="379"/>
    </location>
</feature>
<accession>A0ABS1U359</accession>
<reference evidence="3 4" key="1">
    <citation type="submission" date="2021-01" db="EMBL/GenBank/DDBJ databases">
        <title>Belnapia mucosa sp. nov. and Belnapia arida sp. nov., isolated from the Tabernas Desert (Almeria, Spain).</title>
        <authorList>
            <person name="Molina-Menor E."/>
            <person name="Vidal-Verdu A."/>
            <person name="Calonge A."/>
            <person name="Satari L."/>
            <person name="Pereto J."/>
            <person name="Porcar M."/>
        </authorList>
    </citation>
    <scope>NUCLEOTIDE SEQUENCE [LARGE SCALE GENOMIC DNA]</scope>
    <source>
        <strain evidence="3 4">T18</strain>
    </source>
</reference>
<proteinExistence type="predicted"/>
<keyword evidence="1" id="KW-0812">Transmembrane</keyword>
<feature type="transmembrane region" description="Helical" evidence="1">
    <location>
        <begin position="442"/>
        <end position="462"/>
    </location>
</feature>
<feature type="domain" description="Serine aminopeptidase S33" evidence="2">
    <location>
        <begin position="56"/>
        <end position="161"/>
    </location>
</feature>
<evidence type="ECO:0000313" key="4">
    <source>
        <dbReference type="Proteomes" id="UP000660885"/>
    </source>
</evidence>
<keyword evidence="3" id="KW-0378">Hydrolase</keyword>
<dbReference type="Proteomes" id="UP000660885">
    <property type="component" value="Unassembled WGS sequence"/>
</dbReference>
<feature type="transmembrane region" description="Helical" evidence="1">
    <location>
        <begin position="260"/>
        <end position="283"/>
    </location>
</feature>
<keyword evidence="1" id="KW-0472">Membrane</keyword>
<dbReference type="Gene3D" id="3.40.50.1820">
    <property type="entry name" value="alpha/beta hydrolase"/>
    <property type="match status" value="1"/>
</dbReference>
<feature type="transmembrane region" description="Helical" evidence="1">
    <location>
        <begin position="416"/>
        <end position="436"/>
    </location>
</feature>
<dbReference type="SUPFAM" id="SSF53474">
    <property type="entry name" value="alpha/beta-Hydrolases"/>
    <property type="match status" value="1"/>
</dbReference>
<feature type="transmembrane region" description="Helical" evidence="1">
    <location>
        <begin position="474"/>
        <end position="495"/>
    </location>
</feature>
<organism evidence="3 4">
    <name type="scientific">Belnapia arida</name>
    <dbReference type="NCBI Taxonomy" id="2804533"/>
    <lineage>
        <taxon>Bacteria</taxon>
        <taxon>Pseudomonadati</taxon>
        <taxon>Pseudomonadota</taxon>
        <taxon>Alphaproteobacteria</taxon>
        <taxon>Acetobacterales</taxon>
        <taxon>Roseomonadaceae</taxon>
        <taxon>Belnapia</taxon>
    </lineage>
</organism>
<dbReference type="PANTHER" id="PTHR43194:SF2">
    <property type="entry name" value="PEROXISOMAL MEMBRANE PROTEIN LPX1"/>
    <property type="match status" value="1"/>
</dbReference>
<dbReference type="EMBL" id="JAETWB010000005">
    <property type="protein sequence ID" value="MBL6079111.1"/>
    <property type="molecule type" value="Genomic_DNA"/>
</dbReference>
<sequence length="496" mass="52357">MRRIAKVVVALLALAAIGLGGWRLHAAREGVVETSLAVGEIPARVFRPASGAAGPVLVVAHGFAGSQQMMQAFAVTLARNGYVAVTFDFPGHGRNPVPLAGGLSDDRAAAGALMAALGRVVEAAGRLGDGRLALLGHSMAADIVMRWAVPRPEVAAMVALSGFGPEVTADRPRNLLLLVGAWEPGFLQEAARKVVGPATEERVTYGRFDDGTGRRYALAAGVEHIGILYSRDALAESLAWLDGVFGRLGDGFLDIRGGALALLFGGLLALGWPLSALLPRAVAREEGGGMGWRRFWVVALVPAVATPLLLRLVPGRFLPLLLGDYLALHCALYGVLTGLLMWWRGAGWSRARPGRVALGAIGVAAYAMLGFGVAIDLLLTSFLPVGMRAWLVPAMLCGTLPWFLADEWAVRGPHAARLAAPATKLAFLVSLLLAVALDPRRLFFLVIIVPVMLFFLTVYGLVGRWSWRATGTPLPAAIGHALALAWALAATFPLVE</sequence>
<feature type="transmembrane region" description="Helical" evidence="1">
    <location>
        <begin position="295"/>
        <end position="313"/>
    </location>
</feature>
<evidence type="ECO:0000259" key="2">
    <source>
        <dbReference type="Pfam" id="PF12146"/>
    </source>
</evidence>
<evidence type="ECO:0000313" key="3">
    <source>
        <dbReference type="EMBL" id="MBL6079111.1"/>
    </source>
</evidence>
<keyword evidence="1" id="KW-1133">Transmembrane helix</keyword>
<dbReference type="InterPro" id="IPR050228">
    <property type="entry name" value="Carboxylesterase_BioH"/>
</dbReference>
<name>A0ABS1U359_9PROT</name>
<dbReference type="Pfam" id="PF12146">
    <property type="entry name" value="Hydrolase_4"/>
    <property type="match status" value="1"/>
</dbReference>
<evidence type="ECO:0000256" key="1">
    <source>
        <dbReference type="SAM" id="Phobius"/>
    </source>
</evidence>
<dbReference type="RefSeq" id="WP_202832366.1">
    <property type="nucleotide sequence ID" value="NZ_JAETWB010000005.1"/>
</dbReference>
<protein>
    <submittedName>
        <fullName evidence="3">Alpha/beta fold hydrolase</fullName>
    </submittedName>
</protein>
<dbReference type="InterPro" id="IPR022742">
    <property type="entry name" value="Hydrolase_4"/>
</dbReference>
<dbReference type="PANTHER" id="PTHR43194">
    <property type="entry name" value="HYDROLASE ALPHA/BETA FOLD FAMILY"/>
    <property type="match status" value="1"/>
</dbReference>
<dbReference type="InterPro" id="IPR029058">
    <property type="entry name" value="AB_hydrolase_fold"/>
</dbReference>
<dbReference type="GO" id="GO:0016787">
    <property type="term" value="F:hydrolase activity"/>
    <property type="evidence" value="ECO:0007669"/>
    <property type="project" value="UniProtKB-KW"/>
</dbReference>